<evidence type="ECO:0000313" key="5">
    <source>
        <dbReference type="Proteomes" id="UP001246244"/>
    </source>
</evidence>
<evidence type="ECO:0000256" key="1">
    <source>
        <dbReference type="ARBA" id="ARBA00004202"/>
    </source>
</evidence>
<protein>
    <submittedName>
        <fullName evidence="4">TOBE domain-containing protein</fullName>
    </submittedName>
</protein>
<evidence type="ECO:0000256" key="2">
    <source>
        <dbReference type="ARBA" id="ARBA00022505"/>
    </source>
</evidence>
<organism evidence="4 5">
    <name type="scientific">Methanosarcina baikalica</name>
    <dbReference type="NCBI Taxonomy" id="3073890"/>
    <lineage>
        <taxon>Archaea</taxon>
        <taxon>Methanobacteriati</taxon>
        <taxon>Methanobacteriota</taxon>
        <taxon>Stenosarchaea group</taxon>
        <taxon>Methanomicrobia</taxon>
        <taxon>Methanosarcinales</taxon>
        <taxon>Methanosarcinaceae</taxon>
        <taxon>Methanosarcina</taxon>
    </lineage>
</organism>
<dbReference type="Proteomes" id="UP001246244">
    <property type="component" value="Unassembled WGS sequence"/>
</dbReference>
<comment type="caution">
    <text evidence="4">The sequence shown here is derived from an EMBL/GenBank/DDBJ whole genome shotgun (WGS) entry which is preliminary data.</text>
</comment>
<dbReference type="Pfam" id="PF03459">
    <property type="entry name" value="TOBE"/>
    <property type="match status" value="1"/>
</dbReference>
<sequence length="73" mass="8025">MVLSKTPTQSSIRNSLQDRVIDVWTLGALVRVKVDCGVILNSLISRQSAEELGIFPGVPVYTQFKASSVHVLR</sequence>
<gene>
    <name evidence="4" type="ORF">RG963_01785</name>
</gene>
<accession>A0ABU2CXS4</accession>
<dbReference type="EMBL" id="JAVKPK010000004">
    <property type="protein sequence ID" value="MDR7664533.1"/>
    <property type="molecule type" value="Genomic_DNA"/>
</dbReference>
<dbReference type="SUPFAM" id="SSF50331">
    <property type="entry name" value="MOP-like"/>
    <property type="match status" value="1"/>
</dbReference>
<evidence type="ECO:0000313" key="4">
    <source>
        <dbReference type="EMBL" id="MDR7664533.1"/>
    </source>
</evidence>
<name>A0ABU2CXS4_9EURY</name>
<feature type="domain" description="Mop" evidence="3">
    <location>
        <begin position="9"/>
        <end position="73"/>
    </location>
</feature>
<comment type="subcellular location">
    <subcellularLocation>
        <location evidence="1">Cell membrane</location>
        <topology evidence="1">Peripheral membrane protein</topology>
    </subcellularLocation>
</comment>
<dbReference type="PROSITE" id="PS51866">
    <property type="entry name" value="MOP"/>
    <property type="match status" value="1"/>
</dbReference>
<dbReference type="InterPro" id="IPR004606">
    <property type="entry name" value="Mop_domain"/>
</dbReference>
<keyword evidence="2" id="KW-0500">Molybdenum</keyword>
<dbReference type="InterPro" id="IPR005116">
    <property type="entry name" value="Transp-assoc_OB_typ1"/>
</dbReference>
<dbReference type="Gene3D" id="2.40.50.100">
    <property type="match status" value="1"/>
</dbReference>
<reference evidence="5" key="1">
    <citation type="submission" date="2023-07" db="EMBL/GenBank/DDBJ databases">
        <title>Whole-genome sequencing of a new Methanosarcina sp. Z-7115.</title>
        <authorList>
            <person name="Zhilina T.N."/>
            <person name="Merkel A.Y."/>
        </authorList>
    </citation>
    <scope>NUCLEOTIDE SEQUENCE [LARGE SCALE GENOMIC DNA]</scope>
    <source>
        <strain evidence="5">Z-7115</strain>
    </source>
</reference>
<evidence type="ECO:0000259" key="3">
    <source>
        <dbReference type="PROSITE" id="PS51866"/>
    </source>
</evidence>
<keyword evidence="5" id="KW-1185">Reference proteome</keyword>
<proteinExistence type="predicted"/>
<dbReference type="InterPro" id="IPR008995">
    <property type="entry name" value="Mo/tungstate-bd_C_term_dom"/>
</dbReference>